<dbReference type="Proteomes" id="UP001145114">
    <property type="component" value="Unassembled WGS sequence"/>
</dbReference>
<organism evidence="1 2">
    <name type="scientific">Spiromyces aspiralis</name>
    <dbReference type="NCBI Taxonomy" id="68401"/>
    <lineage>
        <taxon>Eukaryota</taxon>
        <taxon>Fungi</taxon>
        <taxon>Fungi incertae sedis</taxon>
        <taxon>Zoopagomycota</taxon>
        <taxon>Kickxellomycotina</taxon>
        <taxon>Kickxellomycetes</taxon>
        <taxon>Kickxellales</taxon>
        <taxon>Kickxellaceae</taxon>
        <taxon>Spiromyces</taxon>
    </lineage>
</organism>
<proteinExistence type="predicted"/>
<name>A0ACC1HFB4_9FUNG</name>
<comment type="caution">
    <text evidence="1">The sequence shown here is derived from an EMBL/GenBank/DDBJ whole genome shotgun (WGS) entry which is preliminary data.</text>
</comment>
<accession>A0ACC1HFB4</accession>
<gene>
    <name evidence="1" type="ORF">EV182_002060</name>
</gene>
<protein>
    <submittedName>
        <fullName evidence="1">Uncharacterized protein</fullName>
    </submittedName>
</protein>
<dbReference type="EMBL" id="JAMZIH010005528">
    <property type="protein sequence ID" value="KAJ1675036.1"/>
    <property type="molecule type" value="Genomic_DNA"/>
</dbReference>
<keyword evidence="2" id="KW-1185">Reference proteome</keyword>
<sequence>MSGLPQNMSNPAASTGNMGNKPAPSFAAVAASSSSSSANPVDNPPPSSQQQEEGGGDQSTTHPASQTPQPISDDDAVWFQLHFTPHSLAIPGLTSSQVATASQLVLTDVLENHIKFDRERGYHNHFNHHLLASLTLGATTARLKEIYEIHKRQETPSLEYNPQDKVTPGNLENFRSNDKYFPNWLVFYLNTIKGSGGDWQHVLETYFFHPSLFACMMSGLVHPVIQVGYGAEFDSVGIVAQGLALGSIEKPTFAPLFTQDGELVGDSNYEPVVSRGLEALNKGFQMFGITHQSPWRSRISGNRMLASTTIGSSLLDILNQVRRDEKLTEIARSAPKDKKFTEFLEKAGGPLSTYAAQWKVQPDPVAIKLKLREMYLVYTHLYNSTPKFDFFLMHAVTSSYFLPILLPLFSIRNQIRLLRAHWAVMLAIYVLVGSPEIKLTSMADPDDDDKNNREAESDERWTKLRRRAVTNNDMHLAKVIRSLQRGAIITAFPLSIEEQILLDQWQNQRGNEDNEYPWPPTPDWTSIAEHTADQLEDIKHFDSPTSGPWTRYIS</sequence>
<evidence type="ECO:0000313" key="1">
    <source>
        <dbReference type="EMBL" id="KAJ1675036.1"/>
    </source>
</evidence>
<reference evidence="1" key="1">
    <citation type="submission" date="2022-06" db="EMBL/GenBank/DDBJ databases">
        <title>Phylogenomic reconstructions and comparative analyses of Kickxellomycotina fungi.</title>
        <authorList>
            <person name="Reynolds N.K."/>
            <person name="Stajich J.E."/>
            <person name="Barry K."/>
            <person name="Grigoriev I.V."/>
            <person name="Crous P."/>
            <person name="Smith M.E."/>
        </authorList>
    </citation>
    <scope>NUCLEOTIDE SEQUENCE</scope>
    <source>
        <strain evidence="1">RSA 2271</strain>
    </source>
</reference>
<evidence type="ECO:0000313" key="2">
    <source>
        <dbReference type="Proteomes" id="UP001145114"/>
    </source>
</evidence>